<keyword evidence="5" id="KW-1185">Reference proteome</keyword>
<dbReference type="Gene3D" id="3.40.50.720">
    <property type="entry name" value="NAD(P)-binding Rossmann-like Domain"/>
    <property type="match status" value="1"/>
</dbReference>
<proteinExistence type="inferred from homology"/>
<organism evidence="4 5">
    <name type="scientific">Tetrapyrgos nigripes</name>
    <dbReference type="NCBI Taxonomy" id="182062"/>
    <lineage>
        <taxon>Eukaryota</taxon>
        <taxon>Fungi</taxon>
        <taxon>Dikarya</taxon>
        <taxon>Basidiomycota</taxon>
        <taxon>Agaricomycotina</taxon>
        <taxon>Agaricomycetes</taxon>
        <taxon>Agaricomycetidae</taxon>
        <taxon>Agaricales</taxon>
        <taxon>Marasmiineae</taxon>
        <taxon>Marasmiaceae</taxon>
        <taxon>Tetrapyrgos</taxon>
    </lineage>
</organism>
<dbReference type="InterPro" id="IPR036291">
    <property type="entry name" value="NAD(P)-bd_dom_sf"/>
</dbReference>
<dbReference type="GO" id="GO:0016616">
    <property type="term" value="F:oxidoreductase activity, acting on the CH-OH group of donors, NAD or NADP as acceptor"/>
    <property type="evidence" value="ECO:0007669"/>
    <property type="project" value="TreeGrafter"/>
</dbReference>
<accession>A0A8H5G2X6</accession>
<gene>
    <name evidence="4" type="ORF">D9758_005866</name>
</gene>
<dbReference type="AlphaFoldDB" id="A0A8H5G2X6"/>
<protein>
    <recommendedName>
        <fullName evidence="3">NAD-dependent epimerase/dehydratase domain-containing protein</fullName>
    </recommendedName>
</protein>
<keyword evidence="1" id="KW-0560">Oxidoreductase</keyword>
<dbReference type="OrthoDB" id="2735536at2759"/>
<comment type="similarity">
    <text evidence="2">Belongs to the NAD(P)-dependent epimerase/dehydratase family. Dihydroflavonol-4-reductase subfamily.</text>
</comment>
<dbReference type="InterPro" id="IPR001509">
    <property type="entry name" value="Epimerase_deHydtase"/>
</dbReference>
<dbReference type="InterPro" id="IPR050425">
    <property type="entry name" value="NAD(P)_dehydrat-like"/>
</dbReference>
<dbReference type="PANTHER" id="PTHR10366">
    <property type="entry name" value="NAD DEPENDENT EPIMERASE/DEHYDRATASE"/>
    <property type="match status" value="1"/>
</dbReference>
<evidence type="ECO:0000256" key="1">
    <source>
        <dbReference type="ARBA" id="ARBA00023002"/>
    </source>
</evidence>
<evidence type="ECO:0000256" key="2">
    <source>
        <dbReference type="ARBA" id="ARBA00023445"/>
    </source>
</evidence>
<name>A0A8H5G2X6_9AGAR</name>
<dbReference type="PANTHER" id="PTHR10366:SF562">
    <property type="entry name" value="ALDEHYDE REDUCTASE II (AFU_ORTHOLOGUE AFUA_1G11360)"/>
    <property type="match status" value="1"/>
</dbReference>
<evidence type="ECO:0000259" key="3">
    <source>
        <dbReference type="Pfam" id="PF01370"/>
    </source>
</evidence>
<evidence type="ECO:0000313" key="4">
    <source>
        <dbReference type="EMBL" id="KAF5357375.1"/>
    </source>
</evidence>
<dbReference type="Proteomes" id="UP000559256">
    <property type="component" value="Unassembled WGS sequence"/>
</dbReference>
<comment type="caution">
    <text evidence="4">The sequence shown here is derived from an EMBL/GenBank/DDBJ whole genome shotgun (WGS) entry which is preliminary data.</text>
</comment>
<feature type="domain" description="NAD-dependent epimerase/dehydratase" evidence="3">
    <location>
        <begin position="17"/>
        <end position="253"/>
    </location>
</feature>
<sequence>MQRSFFRAFSKMAPRTVLVTGASGFVGAHVVKAVLNQGYNAVALARGAKAAYIKKSGEKYGEKLRVVEVDDIFNGQIDKEIFKGVDGLIHVATPMPGKTPIQDIIPAAIKGTLNIIEQAANAGVKSVVVTGSMASLRNPENNFGNDAWNPLTKEQAVANGSPMAIYSASKKYSELAVWEWADKHPDVEVAVILPPLIVGPYEREFFDVQIDNQSISNKFMYSFLFPDANYPPHILWTDVRDLAKAHVNALNAPPTSSIGRKRILFANPHEVDNKDVLEILAAKRPQLKDRLNKGEPPVAPLKKLPLDWKRVEEVAGLKPADLRTVEQTLLELVDDYLVSEDKWKAEGLDTSLKIPGL</sequence>
<dbReference type="Pfam" id="PF01370">
    <property type="entry name" value="Epimerase"/>
    <property type="match status" value="1"/>
</dbReference>
<evidence type="ECO:0000313" key="5">
    <source>
        <dbReference type="Proteomes" id="UP000559256"/>
    </source>
</evidence>
<dbReference type="SUPFAM" id="SSF51735">
    <property type="entry name" value="NAD(P)-binding Rossmann-fold domains"/>
    <property type="match status" value="1"/>
</dbReference>
<dbReference type="EMBL" id="JAACJM010000052">
    <property type="protein sequence ID" value="KAF5357375.1"/>
    <property type="molecule type" value="Genomic_DNA"/>
</dbReference>
<reference evidence="4 5" key="1">
    <citation type="journal article" date="2020" name="ISME J.">
        <title>Uncovering the hidden diversity of litter-decomposition mechanisms in mushroom-forming fungi.</title>
        <authorList>
            <person name="Floudas D."/>
            <person name="Bentzer J."/>
            <person name="Ahren D."/>
            <person name="Johansson T."/>
            <person name="Persson P."/>
            <person name="Tunlid A."/>
        </authorList>
    </citation>
    <scope>NUCLEOTIDE SEQUENCE [LARGE SCALE GENOMIC DNA]</scope>
    <source>
        <strain evidence="4 5">CBS 291.85</strain>
    </source>
</reference>